<dbReference type="PROSITE" id="PS50110">
    <property type="entry name" value="RESPONSE_REGULATORY"/>
    <property type="match status" value="1"/>
</dbReference>
<gene>
    <name evidence="5" type="ORF">LEP1GSC083_5395</name>
</gene>
<keyword evidence="2" id="KW-0902">Two-component regulatory system</keyword>
<dbReference type="GO" id="GO:0000160">
    <property type="term" value="P:phosphorelay signal transduction system"/>
    <property type="evidence" value="ECO:0007669"/>
    <property type="project" value="UniProtKB-KW"/>
</dbReference>
<evidence type="ECO:0000313" key="5">
    <source>
        <dbReference type="EMBL" id="EMN30708.1"/>
    </source>
</evidence>
<evidence type="ECO:0000313" key="6">
    <source>
        <dbReference type="Proteomes" id="UP000012137"/>
    </source>
</evidence>
<evidence type="ECO:0000256" key="2">
    <source>
        <dbReference type="ARBA" id="ARBA00023012"/>
    </source>
</evidence>
<protein>
    <recommendedName>
        <fullName evidence="4">Response regulatory domain-containing protein</fullName>
    </recommendedName>
</protein>
<dbReference type="SUPFAM" id="SSF52172">
    <property type="entry name" value="CheY-like"/>
    <property type="match status" value="1"/>
</dbReference>
<dbReference type="PANTHER" id="PTHR45339">
    <property type="entry name" value="HYBRID SIGNAL TRANSDUCTION HISTIDINE KINASE J"/>
    <property type="match status" value="1"/>
</dbReference>
<keyword evidence="1" id="KW-0597">Phosphoprotein</keyword>
<dbReference type="InterPro" id="IPR001789">
    <property type="entry name" value="Sig_transdc_resp-reg_receiver"/>
</dbReference>
<dbReference type="Proteomes" id="UP000012137">
    <property type="component" value="Unassembled WGS sequence"/>
</dbReference>
<organism evidence="5 6">
    <name type="scientific">Leptospira interrogans serovar Pyrogenes str. L0374</name>
    <dbReference type="NCBI Taxonomy" id="1049928"/>
    <lineage>
        <taxon>Bacteria</taxon>
        <taxon>Pseudomonadati</taxon>
        <taxon>Spirochaetota</taxon>
        <taxon>Spirochaetia</taxon>
        <taxon>Leptospirales</taxon>
        <taxon>Leptospiraceae</taxon>
        <taxon>Leptospira</taxon>
    </lineage>
</organism>
<reference evidence="5 6" key="1">
    <citation type="submission" date="2013-01" db="EMBL/GenBank/DDBJ databases">
        <authorList>
            <person name="Harkins D.M."/>
            <person name="Durkin A.S."/>
            <person name="Brinkac L.M."/>
            <person name="Haft D.H."/>
            <person name="Selengut J.D."/>
            <person name="Sanka R."/>
            <person name="DePew J."/>
            <person name="Purushe J."/>
            <person name="Peacock S.J."/>
            <person name="Thaipadungpanit J."/>
            <person name="Wuthiekanun V.W."/>
            <person name="Day N.P."/>
            <person name="Vinetz J.M."/>
            <person name="Sutton G.G."/>
            <person name="Nierman W.C."/>
            <person name="Fouts D.E."/>
        </authorList>
    </citation>
    <scope>NUCLEOTIDE SEQUENCE [LARGE SCALE GENOMIC DNA]</scope>
    <source>
        <strain evidence="5 6">L0374</strain>
    </source>
</reference>
<feature type="domain" description="Response regulatory" evidence="4">
    <location>
        <begin position="68"/>
        <end position="112"/>
    </location>
</feature>
<name>M6KGA3_LEPIR</name>
<comment type="caution">
    <text evidence="3">Lacks conserved residue(s) required for the propagation of feature annotation.</text>
</comment>
<accession>M6KGA3</accession>
<dbReference type="PANTHER" id="PTHR45339:SF1">
    <property type="entry name" value="HYBRID SIGNAL TRANSDUCTION HISTIDINE KINASE J"/>
    <property type="match status" value="1"/>
</dbReference>
<dbReference type="EMBL" id="AHMZ02000071">
    <property type="protein sequence ID" value="EMN30708.1"/>
    <property type="molecule type" value="Genomic_DNA"/>
</dbReference>
<dbReference type="AlphaFoldDB" id="M6KGA3"/>
<evidence type="ECO:0000256" key="3">
    <source>
        <dbReference type="PROSITE-ProRule" id="PRU00169"/>
    </source>
</evidence>
<dbReference type="InterPro" id="IPR011006">
    <property type="entry name" value="CheY-like_superfamily"/>
</dbReference>
<sequence length="112" mass="12999">MEKELKDSYYLVTNSLFNRPGFQIFMMFKPILLEELSKNFEKAFPIKVLKKEKQNENKKLLSEKIPLQILLVEDNVINQKIALRLLTKLGYNADSALNGLEGIEKLKTKITI</sequence>
<comment type="caution">
    <text evidence="5">The sequence shown here is derived from an EMBL/GenBank/DDBJ whole genome shotgun (WGS) entry which is preliminary data.</text>
</comment>
<evidence type="ECO:0000256" key="1">
    <source>
        <dbReference type="ARBA" id="ARBA00022553"/>
    </source>
</evidence>
<evidence type="ECO:0000259" key="4">
    <source>
        <dbReference type="PROSITE" id="PS50110"/>
    </source>
</evidence>
<dbReference type="Gene3D" id="3.40.50.2300">
    <property type="match status" value="1"/>
</dbReference>
<proteinExistence type="predicted"/>